<organism evidence="8 9">
    <name type="scientific">Galendromus occidentalis</name>
    <name type="common">western predatory mite</name>
    <dbReference type="NCBI Taxonomy" id="34638"/>
    <lineage>
        <taxon>Eukaryota</taxon>
        <taxon>Metazoa</taxon>
        <taxon>Ecdysozoa</taxon>
        <taxon>Arthropoda</taxon>
        <taxon>Chelicerata</taxon>
        <taxon>Arachnida</taxon>
        <taxon>Acari</taxon>
        <taxon>Parasitiformes</taxon>
        <taxon>Mesostigmata</taxon>
        <taxon>Gamasina</taxon>
        <taxon>Phytoseioidea</taxon>
        <taxon>Phytoseiidae</taxon>
        <taxon>Typhlodrominae</taxon>
        <taxon>Galendromus</taxon>
    </lineage>
</organism>
<feature type="compositionally biased region" description="Basic and acidic residues" evidence="6">
    <location>
        <begin position="63"/>
        <end position="73"/>
    </location>
</feature>
<dbReference type="InterPro" id="IPR000504">
    <property type="entry name" value="RRM_dom"/>
</dbReference>
<keyword evidence="8" id="KW-1185">Reference proteome</keyword>
<feature type="compositionally biased region" description="Basic and acidic residues" evidence="6">
    <location>
        <begin position="693"/>
        <end position="703"/>
    </location>
</feature>
<dbReference type="InterPro" id="IPR051945">
    <property type="entry name" value="RRM_MRD1_RNA_proc_ribogen"/>
</dbReference>
<evidence type="ECO:0000256" key="4">
    <source>
        <dbReference type="ARBA" id="ARBA00023242"/>
    </source>
</evidence>
<evidence type="ECO:0000259" key="7">
    <source>
        <dbReference type="PROSITE" id="PS50102"/>
    </source>
</evidence>
<feature type="compositionally biased region" description="Acidic residues" evidence="6">
    <location>
        <begin position="147"/>
        <end position="168"/>
    </location>
</feature>
<feature type="compositionally biased region" description="Basic and acidic residues" evidence="6">
    <location>
        <begin position="316"/>
        <end position="334"/>
    </location>
</feature>
<feature type="compositionally biased region" description="Basic and acidic residues" evidence="6">
    <location>
        <begin position="287"/>
        <end position="297"/>
    </location>
</feature>
<dbReference type="FunFam" id="3.30.70.330:FF:000182">
    <property type="entry name" value="RNA-binding motif protein 28"/>
    <property type="match status" value="1"/>
</dbReference>
<dbReference type="RefSeq" id="XP_018495264.2">
    <property type="nucleotide sequence ID" value="XM_018639748.2"/>
</dbReference>
<evidence type="ECO:0000256" key="3">
    <source>
        <dbReference type="ARBA" id="ARBA00022884"/>
    </source>
</evidence>
<feature type="domain" description="RRM" evidence="7">
    <location>
        <begin position="342"/>
        <end position="422"/>
    </location>
</feature>
<feature type="compositionally biased region" description="Acidic residues" evidence="6">
    <location>
        <begin position="94"/>
        <end position="118"/>
    </location>
</feature>
<dbReference type="AlphaFoldDB" id="A0AAJ7P9R1"/>
<feature type="compositionally biased region" description="Basic and acidic residues" evidence="6">
    <location>
        <begin position="187"/>
        <end position="198"/>
    </location>
</feature>
<evidence type="ECO:0000256" key="1">
    <source>
        <dbReference type="ARBA" id="ARBA00004123"/>
    </source>
</evidence>
<reference evidence="9" key="1">
    <citation type="submission" date="2025-08" db="UniProtKB">
        <authorList>
            <consortium name="RefSeq"/>
        </authorList>
    </citation>
    <scope>IDENTIFICATION</scope>
</reference>
<dbReference type="GeneID" id="100906849"/>
<dbReference type="PROSITE" id="PS50102">
    <property type="entry name" value="RRM"/>
    <property type="match status" value="3"/>
</dbReference>
<keyword evidence="2" id="KW-0677">Repeat</keyword>
<evidence type="ECO:0000313" key="9">
    <source>
        <dbReference type="RefSeq" id="XP_018495264.2"/>
    </source>
</evidence>
<feature type="domain" description="RRM" evidence="7">
    <location>
        <begin position="493"/>
        <end position="577"/>
    </location>
</feature>
<feature type="region of interest" description="Disordered" evidence="6">
    <location>
        <begin position="60"/>
        <end position="334"/>
    </location>
</feature>
<feature type="domain" description="RRM" evidence="7">
    <location>
        <begin position="1"/>
        <end position="61"/>
    </location>
</feature>
<dbReference type="CDD" id="cd12416">
    <property type="entry name" value="RRM4_RBM28_like"/>
    <property type="match status" value="1"/>
</dbReference>
<dbReference type="GO" id="GO:0005730">
    <property type="term" value="C:nucleolus"/>
    <property type="evidence" value="ECO:0007669"/>
    <property type="project" value="TreeGrafter"/>
</dbReference>
<feature type="compositionally biased region" description="Basic and acidic residues" evidence="6">
    <location>
        <begin position="135"/>
        <end position="146"/>
    </location>
</feature>
<gene>
    <name evidence="9" type="primary">LOC100906849</name>
</gene>
<dbReference type="GO" id="GO:0003729">
    <property type="term" value="F:mRNA binding"/>
    <property type="evidence" value="ECO:0007669"/>
    <property type="project" value="TreeGrafter"/>
</dbReference>
<dbReference type="PANTHER" id="PTHR48039:SF5">
    <property type="entry name" value="RNA-BINDING PROTEIN 28"/>
    <property type="match status" value="1"/>
</dbReference>
<dbReference type="SMART" id="SM00360">
    <property type="entry name" value="RRM"/>
    <property type="match status" value="3"/>
</dbReference>
<dbReference type="SUPFAM" id="SSF54928">
    <property type="entry name" value="RNA-binding domain, RBD"/>
    <property type="match status" value="3"/>
</dbReference>
<dbReference type="Gene3D" id="3.30.70.330">
    <property type="match status" value="3"/>
</dbReference>
<feature type="region of interest" description="Disordered" evidence="6">
    <location>
        <begin position="1"/>
        <end position="22"/>
    </location>
</feature>
<proteinExistence type="predicted"/>
<protein>
    <submittedName>
        <fullName evidence="9">RNA-binding protein 28</fullName>
    </submittedName>
</protein>
<feature type="compositionally biased region" description="Basic residues" evidence="6">
    <location>
        <begin position="124"/>
        <end position="133"/>
    </location>
</feature>
<evidence type="ECO:0000313" key="8">
    <source>
        <dbReference type="Proteomes" id="UP000694867"/>
    </source>
</evidence>
<dbReference type="PANTHER" id="PTHR48039">
    <property type="entry name" value="RNA-BINDING MOTIF PROTEIN 14B"/>
    <property type="match status" value="1"/>
</dbReference>
<feature type="compositionally biased region" description="Basic residues" evidence="6">
    <location>
        <begin position="709"/>
        <end position="719"/>
    </location>
</feature>
<evidence type="ECO:0000256" key="6">
    <source>
        <dbReference type="SAM" id="MobiDB-lite"/>
    </source>
</evidence>
<sequence>MKSFGKFGEIQSVNIPKKPDGKMRGFAFVQFNSTPHAMKAVKEMNMKDIKGRTVAVDFTVAKGKFEDVRRQEKPVPNAKKNSRSHGGIEGSVSGEDEDDDEESDEGDDVEESGDDQEEQPQRKNDRKRKKPKNGKSSEQRGGKDNSDDSDGSSSSEDDTGSDSSDDDEFEKKHLQKRLKKSAGQAKNLREDPDEKSDSEIEFGSDGEVRLVRRDQVKDKKRILGKKSSAPQKEQTQEESESDSSGDEEAMEVDGSDDDDQASGGEDNGDLLDDQDTAETAPKKKVKGKSDAGNKESGADSDSDWGHTPSEGSSDEEGTKDKDGDAEAAKRRAEMIKKEDLNRTVFLSNISFETTQKTLQEHMKKFGPYKFCLLCMDRILNRSKGTAFVKFEERADAEKCIASLRAGELTLDGKVLSASSAMKRDQLQQEISKKTETKKQPKDNRNLYLAREGFIRGGTAVAADCSEHDIRVRAKLEANKKKSLKNLHNFVSPTRLCIHNLPPTCDDRQLRRIFAAAVDRSAKITEARVMLNMKRLGPDGKGTSKGFGFVNFSKHEDALKALRHVNNNPEIFTDMMRPIVSFSIENKAALMVKERRLQHSREKLKELHQMKSDPVKSTEQRNVDYGKGERLSFEGLRAQADMKTLPRRVGEKVRADPSRRNHLMRLKRLAKKAKKQPEFKKKKEKRVRAPTKAQLKEKRQDKQLSDLINKRRNRLQKNSE</sequence>
<evidence type="ECO:0000256" key="2">
    <source>
        <dbReference type="ARBA" id="ARBA00022737"/>
    </source>
</evidence>
<dbReference type="InterPro" id="IPR012677">
    <property type="entry name" value="Nucleotide-bd_a/b_plait_sf"/>
</dbReference>
<keyword evidence="3 5" id="KW-0694">RNA-binding</keyword>
<keyword evidence="4" id="KW-0539">Nucleus</keyword>
<feature type="compositionally biased region" description="Basic and acidic residues" evidence="6">
    <location>
        <begin position="206"/>
        <end position="217"/>
    </location>
</feature>
<evidence type="ECO:0000256" key="5">
    <source>
        <dbReference type="PROSITE-ProRule" id="PRU00176"/>
    </source>
</evidence>
<accession>A0AAJ7P9R1</accession>
<feature type="compositionally biased region" description="Acidic residues" evidence="6">
    <location>
        <begin position="236"/>
        <end position="276"/>
    </location>
</feature>
<dbReference type="Pfam" id="PF00076">
    <property type="entry name" value="RRM_1"/>
    <property type="match status" value="3"/>
</dbReference>
<dbReference type="KEGG" id="goe:100906849"/>
<comment type="subcellular location">
    <subcellularLocation>
        <location evidence="1">Nucleus</location>
    </subcellularLocation>
</comment>
<dbReference type="InterPro" id="IPR035979">
    <property type="entry name" value="RBD_domain_sf"/>
</dbReference>
<feature type="region of interest" description="Disordered" evidence="6">
    <location>
        <begin position="669"/>
        <end position="719"/>
    </location>
</feature>
<dbReference type="Proteomes" id="UP000694867">
    <property type="component" value="Unplaced"/>
</dbReference>
<name>A0AAJ7P9R1_9ACAR</name>